<protein>
    <recommendedName>
        <fullName evidence="7">Rhodopsin domain-containing protein</fullName>
    </recommendedName>
</protein>
<keyword evidence="9" id="KW-1185">Reference proteome</keyword>
<evidence type="ECO:0000313" key="8">
    <source>
        <dbReference type="EMBL" id="EEA20539.1"/>
    </source>
</evidence>
<dbReference type="EMBL" id="DS995904">
    <property type="protein sequence ID" value="EEA20539.1"/>
    <property type="molecule type" value="Genomic_DNA"/>
</dbReference>
<name>B6QS46_TALMQ</name>
<dbReference type="HOGENOM" id="CLU_028200_0_2_1"/>
<evidence type="ECO:0000256" key="5">
    <source>
        <dbReference type="ARBA" id="ARBA00038359"/>
    </source>
</evidence>
<dbReference type="PhylomeDB" id="B6QS46"/>
<sequence length="357" mass="40079">MDDEYSAGRLLVFTGVFAALQVIFVALRMATRVLNHKAWGWDDIVILIALAGQLGMAGTMIGYIKEGGIGFHAAYLSRTNPERLVTGFKYSFVIAVIYVVFVNVPKFALLLLYNRVFPKPLRANLFVRLLMVFLILHTIGATIALVVICHPSTVDFDYIYHLHSRNCGNIQGLHDLYIWESFPNIVSDVAILVLPVTVIWRATMDNRMKLGLAVTFSMGGFLWLRGLIVSILRFICYYHNASTTDPSWAAVTLEIYTQAEIGTYLICACLPTFHPFLNCSFRERHAPLPSIVYNGSPTHMPTPMPAPGRNLGPDSFVVQEAHYWADAYGSDGRSKDRLYGISYWFDTVSKRVRGLNP</sequence>
<feature type="transmembrane region" description="Helical" evidence="6">
    <location>
        <begin position="125"/>
        <end position="148"/>
    </location>
</feature>
<dbReference type="PANTHER" id="PTHR33048:SF47">
    <property type="entry name" value="INTEGRAL MEMBRANE PROTEIN-RELATED"/>
    <property type="match status" value="1"/>
</dbReference>
<dbReference type="InterPro" id="IPR052337">
    <property type="entry name" value="SAT4-like"/>
</dbReference>
<evidence type="ECO:0000256" key="4">
    <source>
        <dbReference type="ARBA" id="ARBA00023136"/>
    </source>
</evidence>
<dbReference type="Pfam" id="PF20684">
    <property type="entry name" value="Fung_rhodopsin"/>
    <property type="match status" value="1"/>
</dbReference>
<feature type="transmembrane region" description="Helical" evidence="6">
    <location>
        <begin position="6"/>
        <end position="27"/>
    </location>
</feature>
<evidence type="ECO:0000313" key="9">
    <source>
        <dbReference type="Proteomes" id="UP000001294"/>
    </source>
</evidence>
<organism evidence="8 9">
    <name type="scientific">Talaromyces marneffei (strain ATCC 18224 / CBS 334.59 / QM 7333)</name>
    <name type="common">Penicillium marneffei</name>
    <dbReference type="NCBI Taxonomy" id="441960"/>
    <lineage>
        <taxon>Eukaryota</taxon>
        <taxon>Fungi</taxon>
        <taxon>Dikarya</taxon>
        <taxon>Ascomycota</taxon>
        <taxon>Pezizomycotina</taxon>
        <taxon>Eurotiomycetes</taxon>
        <taxon>Eurotiomycetidae</taxon>
        <taxon>Eurotiales</taxon>
        <taxon>Trichocomaceae</taxon>
        <taxon>Talaromyces</taxon>
        <taxon>Talaromyces sect. Talaromyces</taxon>
    </lineage>
</organism>
<dbReference type="VEuPathDB" id="FungiDB:PMAA_043720"/>
<evidence type="ECO:0000256" key="2">
    <source>
        <dbReference type="ARBA" id="ARBA00022692"/>
    </source>
</evidence>
<evidence type="ECO:0000256" key="6">
    <source>
        <dbReference type="SAM" id="Phobius"/>
    </source>
</evidence>
<dbReference type="OrthoDB" id="5329176at2759"/>
<feature type="transmembrane region" description="Helical" evidence="6">
    <location>
        <begin position="212"/>
        <end position="235"/>
    </location>
</feature>
<feature type="transmembrane region" description="Helical" evidence="6">
    <location>
        <begin position="90"/>
        <end position="113"/>
    </location>
</feature>
<dbReference type="InterPro" id="IPR049326">
    <property type="entry name" value="Rhodopsin_dom_fungi"/>
</dbReference>
<comment type="similarity">
    <text evidence="5">Belongs to the SAT4 family.</text>
</comment>
<proteinExistence type="inferred from homology"/>
<keyword evidence="3 6" id="KW-1133">Transmembrane helix</keyword>
<dbReference type="GO" id="GO:0016020">
    <property type="term" value="C:membrane"/>
    <property type="evidence" value="ECO:0007669"/>
    <property type="project" value="UniProtKB-SubCell"/>
</dbReference>
<keyword evidence="2 6" id="KW-0812">Transmembrane</keyword>
<dbReference type="STRING" id="441960.B6QS46"/>
<reference evidence="9" key="1">
    <citation type="journal article" date="2015" name="Genome Announc.">
        <title>Genome sequence of the AIDS-associated pathogen Penicillium marneffei (ATCC18224) and its near taxonomic relative Talaromyces stipitatus (ATCC10500).</title>
        <authorList>
            <person name="Nierman W.C."/>
            <person name="Fedorova-Abrams N.D."/>
            <person name="Andrianopoulos A."/>
        </authorList>
    </citation>
    <scope>NUCLEOTIDE SEQUENCE [LARGE SCALE GENOMIC DNA]</scope>
    <source>
        <strain evidence="9">ATCC 18224 / CBS 334.59 / QM 7333</strain>
    </source>
</reference>
<accession>B6QS46</accession>
<feature type="transmembrane region" description="Helical" evidence="6">
    <location>
        <begin position="182"/>
        <end position="200"/>
    </location>
</feature>
<keyword evidence="4 6" id="KW-0472">Membrane</keyword>
<feature type="domain" description="Rhodopsin" evidence="7">
    <location>
        <begin position="27"/>
        <end position="277"/>
    </location>
</feature>
<dbReference type="PANTHER" id="PTHR33048">
    <property type="entry name" value="PTH11-LIKE INTEGRAL MEMBRANE PROTEIN (AFU_ORTHOLOGUE AFUA_5G11245)"/>
    <property type="match status" value="1"/>
</dbReference>
<gene>
    <name evidence="8" type="ORF">PMAA_043720</name>
</gene>
<evidence type="ECO:0000256" key="1">
    <source>
        <dbReference type="ARBA" id="ARBA00004141"/>
    </source>
</evidence>
<feature type="transmembrane region" description="Helical" evidence="6">
    <location>
        <begin position="39"/>
        <end position="64"/>
    </location>
</feature>
<comment type="subcellular location">
    <subcellularLocation>
        <location evidence="1">Membrane</location>
        <topology evidence="1">Multi-pass membrane protein</topology>
    </subcellularLocation>
</comment>
<evidence type="ECO:0000256" key="3">
    <source>
        <dbReference type="ARBA" id="ARBA00022989"/>
    </source>
</evidence>
<dbReference type="AlphaFoldDB" id="B6QS46"/>
<dbReference type="Proteomes" id="UP000001294">
    <property type="component" value="Unassembled WGS sequence"/>
</dbReference>
<evidence type="ECO:0000259" key="7">
    <source>
        <dbReference type="Pfam" id="PF20684"/>
    </source>
</evidence>